<evidence type="ECO:0000313" key="5">
    <source>
        <dbReference type="EMBL" id="QPC47647.1"/>
    </source>
</evidence>
<dbReference type="PANTHER" id="PTHR43630:SF1">
    <property type="entry name" value="POLY-BETA-1,6-N-ACETYL-D-GLUCOSAMINE SYNTHASE"/>
    <property type="match status" value="1"/>
</dbReference>
<keyword evidence="2" id="KW-0328">Glycosyltransferase</keyword>
<sequence length="306" mass="35892">MFDNKLTIFTPTYNRGDIIHKCYKSLCDQTNTNFTWLIVDDGSTDNTETVINTFIKENKINIIYIKQKNGGKHVAHNTGVLKCKTELFVCVDSDDYLTLDAVQEIYSAWEKVPDVSDLAGIIALKGISDKEPIGTWMPKNIQYSSTFDLYDKYKFKGDTLLVFKTNILREYLFPVFEGEKFVTEAVVYDLISQKHRMKLINKVLYLCEYLEDGLTRNLLQVHRNNKQGYMHYLLQRIEIATEKKSKYKAVSNYIAGCLRIKSFYYYKKLDLKWLKIITLPRALWVYTKPHLKKTLIKYNLYNKLVK</sequence>
<dbReference type="KEGG" id="mcui:G8O30_12130"/>
<proteinExistence type="inferred from homology"/>
<evidence type="ECO:0000313" key="6">
    <source>
        <dbReference type="Proteomes" id="UP000593626"/>
    </source>
</evidence>
<dbReference type="Proteomes" id="UP000593626">
    <property type="component" value="Chromosome"/>
</dbReference>
<feature type="domain" description="Glycosyltransferase 2-like" evidence="4">
    <location>
        <begin position="7"/>
        <end position="170"/>
    </location>
</feature>
<keyword evidence="3 5" id="KW-0808">Transferase</keyword>
<dbReference type="GO" id="GO:0016757">
    <property type="term" value="F:glycosyltransferase activity"/>
    <property type="evidence" value="ECO:0007669"/>
    <property type="project" value="UniProtKB-KW"/>
</dbReference>
<dbReference type="SUPFAM" id="SSF53448">
    <property type="entry name" value="Nucleotide-diphospho-sugar transferases"/>
    <property type="match status" value="1"/>
</dbReference>
<evidence type="ECO:0000256" key="2">
    <source>
        <dbReference type="ARBA" id="ARBA00022676"/>
    </source>
</evidence>
<reference evidence="5 6" key="1">
    <citation type="submission" date="2019-07" db="EMBL/GenBank/DDBJ databases">
        <title>Genome sequence of 2 isolates from Red Sea Mangroves.</title>
        <authorList>
            <person name="Sefrji F."/>
            <person name="Michoud G."/>
            <person name="Merlino G."/>
            <person name="Daffonchio D."/>
        </authorList>
    </citation>
    <scope>NUCLEOTIDE SEQUENCE [LARGE SCALE GENOMIC DNA]</scope>
    <source>
        <strain evidence="5 6">R1DC41</strain>
    </source>
</reference>
<dbReference type="PANTHER" id="PTHR43630">
    <property type="entry name" value="POLY-BETA-1,6-N-ACETYL-D-GLUCOSAMINE SYNTHASE"/>
    <property type="match status" value="1"/>
</dbReference>
<dbReference type="EMBL" id="CP049742">
    <property type="protein sequence ID" value="QPC47647.1"/>
    <property type="molecule type" value="Genomic_DNA"/>
</dbReference>
<organism evidence="5 6">
    <name type="scientific">Mangrovibacillus cuniculi</name>
    <dbReference type="NCBI Taxonomy" id="2593652"/>
    <lineage>
        <taxon>Bacteria</taxon>
        <taxon>Bacillati</taxon>
        <taxon>Bacillota</taxon>
        <taxon>Bacilli</taxon>
        <taxon>Bacillales</taxon>
        <taxon>Bacillaceae</taxon>
        <taxon>Mangrovibacillus</taxon>
    </lineage>
</organism>
<keyword evidence="6" id="KW-1185">Reference proteome</keyword>
<dbReference type="RefSeq" id="WP_239672322.1">
    <property type="nucleotide sequence ID" value="NZ_CP049742.1"/>
</dbReference>
<dbReference type="CDD" id="cd00761">
    <property type="entry name" value="Glyco_tranf_GTA_type"/>
    <property type="match status" value="1"/>
</dbReference>
<evidence type="ECO:0000256" key="1">
    <source>
        <dbReference type="ARBA" id="ARBA00006739"/>
    </source>
</evidence>
<dbReference type="InterPro" id="IPR029044">
    <property type="entry name" value="Nucleotide-diphossugar_trans"/>
</dbReference>
<accession>A0A7S8HGB9</accession>
<dbReference type="Pfam" id="PF00535">
    <property type="entry name" value="Glycos_transf_2"/>
    <property type="match status" value="1"/>
</dbReference>
<name>A0A7S8HGB9_9BACI</name>
<evidence type="ECO:0000256" key="3">
    <source>
        <dbReference type="ARBA" id="ARBA00022679"/>
    </source>
</evidence>
<gene>
    <name evidence="5" type="ORF">G8O30_12130</name>
</gene>
<evidence type="ECO:0000259" key="4">
    <source>
        <dbReference type="Pfam" id="PF00535"/>
    </source>
</evidence>
<dbReference type="AlphaFoldDB" id="A0A7S8HGB9"/>
<comment type="similarity">
    <text evidence="1">Belongs to the glycosyltransferase 2 family.</text>
</comment>
<dbReference type="InterPro" id="IPR001173">
    <property type="entry name" value="Glyco_trans_2-like"/>
</dbReference>
<protein>
    <submittedName>
        <fullName evidence="5">Glycosyltransferase family 2 protein</fullName>
    </submittedName>
</protein>
<dbReference type="Gene3D" id="3.90.550.10">
    <property type="entry name" value="Spore Coat Polysaccharide Biosynthesis Protein SpsA, Chain A"/>
    <property type="match status" value="1"/>
</dbReference>